<feature type="region of interest" description="Disordered" evidence="1">
    <location>
        <begin position="13"/>
        <end position="169"/>
    </location>
</feature>
<reference evidence="2" key="1">
    <citation type="submission" date="2021-01" db="EMBL/GenBank/DDBJ databases">
        <title>Chromosome-level genome assembly of a human fungal pathogen reveals clustering of transcriptionally co-regulated genes.</title>
        <authorList>
            <person name="Voorhies M."/>
            <person name="Cohen S."/>
            <person name="Shea T.P."/>
            <person name="Petrus S."/>
            <person name="Munoz J.F."/>
            <person name="Poplawski S."/>
            <person name="Goldman W.E."/>
            <person name="Michael T."/>
            <person name="Cuomo C.A."/>
            <person name="Sil A."/>
            <person name="Beyhan S."/>
        </authorList>
    </citation>
    <scope>NUCLEOTIDE SEQUENCE</scope>
    <source>
        <strain evidence="2">H88</strain>
    </source>
</reference>
<organism evidence="2 3">
    <name type="scientific">Ajellomyces capsulatus (strain H88)</name>
    <name type="common">Darling's disease fungus</name>
    <name type="synonym">Histoplasma capsulatum</name>
    <dbReference type="NCBI Taxonomy" id="544711"/>
    <lineage>
        <taxon>Eukaryota</taxon>
        <taxon>Fungi</taxon>
        <taxon>Dikarya</taxon>
        <taxon>Ascomycota</taxon>
        <taxon>Pezizomycotina</taxon>
        <taxon>Eurotiomycetes</taxon>
        <taxon>Eurotiomycetidae</taxon>
        <taxon>Onygenales</taxon>
        <taxon>Ajellomycetaceae</taxon>
        <taxon>Histoplasma</taxon>
    </lineage>
</organism>
<feature type="compositionally biased region" description="Basic residues" evidence="1">
    <location>
        <begin position="134"/>
        <end position="145"/>
    </location>
</feature>
<dbReference type="AlphaFoldDB" id="A0A8A1LNM2"/>
<accession>A0A8A1LNM2</accession>
<feature type="compositionally biased region" description="Low complexity" evidence="1">
    <location>
        <begin position="18"/>
        <end position="31"/>
    </location>
</feature>
<name>A0A8A1LNM2_AJEC8</name>
<dbReference type="Proteomes" id="UP000663419">
    <property type="component" value="Chromosome 3"/>
</dbReference>
<evidence type="ECO:0000256" key="1">
    <source>
        <dbReference type="SAM" id="MobiDB-lite"/>
    </source>
</evidence>
<feature type="compositionally biased region" description="Pro residues" evidence="1">
    <location>
        <begin position="78"/>
        <end position="98"/>
    </location>
</feature>
<proteinExistence type="predicted"/>
<protein>
    <submittedName>
        <fullName evidence="2">Uncharacterized protein</fullName>
    </submittedName>
</protein>
<dbReference type="EMBL" id="CP069104">
    <property type="protein sequence ID" value="QSS54675.1"/>
    <property type="molecule type" value="Genomic_DNA"/>
</dbReference>
<sequence>MECVVVRFNHAKAEESWRNTSRATTTTTPKRTSGRRGRNPHLQSPRPQPLAQHGMYPQHNLICRPFSPRPIALAQTSLPPPYHPPSPGLRSPHPPPPTRPHRYIDLRQTPTKTAARTRTGERTRNKSLLDPLHRRPHNLARRQPLRRGMGGHSRRPARHTPPQSVVGFG</sequence>
<dbReference type="VEuPathDB" id="FungiDB:I7I53_02311"/>
<gene>
    <name evidence="2" type="ORF">I7I53_02311</name>
</gene>
<evidence type="ECO:0000313" key="3">
    <source>
        <dbReference type="Proteomes" id="UP000663419"/>
    </source>
</evidence>
<evidence type="ECO:0000313" key="2">
    <source>
        <dbReference type="EMBL" id="QSS54675.1"/>
    </source>
</evidence>